<dbReference type="AlphaFoldDB" id="A0A7M7G0P9"/>
<accession>A0A7M7G0P9</accession>
<feature type="signal peptide" evidence="9">
    <location>
        <begin position="1"/>
        <end position="23"/>
    </location>
</feature>
<comment type="subcellular location">
    <subcellularLocation>
        <location evidence="2">Endomembrane system</location>
    </subcellularLocation>
    <subcellularLocation>
        <location evidence="1">Membrane</location>
        <topology evidence="1">Single-pass membrane protein</topology>
    </subcellularLocation>
</comment>
<dbReference type="InterPro" id="IPR050685">
    <property type="entry name" value="LDLR"/>
</dbReference>
<dbReference type="InParanoid" id="A0A7M7G0P9"/>
<dbReference type="OMA" id="EVEEICH"/>
<dbReference type="Proteomes" id="UP000007110">
    <property type="component" value="Unassembled WGS sequence"/>
</dbReference>
<dbReference type="Gene3D" id="4.10.400.10">
    <property type="entry name" value="Low-density Lipoprotein Receptor"/>
    <property type="match status" value="1"/>
</dbReference>
<dbReference type="RefSeq" id="XP_001201295.3">
    <property type="nucleotide sequence ID" value="XM_001201295.4"/>
</dbReference>
<dbReference type="GO" id="GO:0016020">
    <property type="term" value="C:membrane"/>
    <property type="evidence" value="ECO:0007669"/>
    <property type="project" value="UniProtKB-SubCell"/>
</dbReference>
<reference evidence="10" key="2">
    <citation type="submission" date="2021-01" db="UniProtKB">
        <authorList>
            <consortium name="EnsemblMetazoa"/>
        </authorList>
    </citation>
    <scope>IDENTIFICATION</scope>
</reference>
<dbReference type="InterPro" id="IPR023415">
    <property type="entry name" value="LDLR_class-A_CS"/>
</dbReference>
<sequence>MKMTMTSQLSVLILLGLVALISGARPRQRTNADCFKCSPDSPCLGHQLLCDFSRDCPNGEDEAEGICQHADFGSSYILSIDDPILIHASDNQPIKVASTNTWFSLYRFTGPHGTEISFDFIEITFTSNTKRAGRSYIASGSGDDPTTVSTQTARIAPGSTDTPTGTHVYSTESNVAWLLIAHPKGEKVDFTVRISAVMETTLVGESAAYAGANTNTDTNTEQSACFPCVSRDLGCVKWEWRCDGTNDCDDGADELNCPCKGFACSDDKCIPSLFRCDGILDCANDETDCPA</sequence>
<reference evidence="11" key="1">
    <citation type="submission" date="2015-02" db="EMBL/GenBank/DDBJ databases">
        <title>Genome sequencing for Strongylocentrotus purpuratus.</title>
        <authorList>
            <person name="Murali S."/>
            <person name="Liu Y."/>
            <person name="Vee V."/>
            <person name="English A."/>
            <person name="Wang M."/>
            <person name="Skinner E."/>
            <person name="Han Y."/>
            <person name="Muzny D.M."/>
            <person name="Worley K.C."/>
            <person name="Gibbs R.A."/>
        </authorList>
    </citation>
    <scope>NUCLEOTIDE SEQUENCE</scope>
</reference>
<proteinExistence type="predicted"/>
<keyword evidence="4" id="KW-0677">Repeat</keyword>
<dbReference type="GeneID" id="764793"/>
<keyword evidence="11" id="KW-1185">Reference proteome</keyword>
<name>A0A7M7G0P9_STRPU</name>
<dbReference type="OrthoDB" id="10017719at2759"/>
<dbReference type="InterPro" id="IPR002172">
    <property type="entry name" value="LDrepeatLR_classA_rpt"/>
</dbReference>
<evidence type="ECO:0000256" key="6">
    <source>
        <dbReference type="ARBA" id="ARBA00023136"/>
    </source>
</evidence>
<evidence type="ECO:0000256" key="7">
    <source>
        <dbReference type="ARBA" id="ARBA00023157"/>
    </source>
</evidence>
<feature type="disulfide bond" evidence="8">
    <location>
        <begin position="257"/>
        <end position="269"/>
    </location>
</feature>
<evidence type="ECO:0000256" key="4">
    <source>
        <dbReference type="ARBA" id="ARBA00022737"/>
    </source>
</evidence>
<keyword evidence="3" id="KW-0812">Transmembrane</keyword>
<evidence type="ECO:0000256" key="8">
    <source>
        <dbReference type="PROSITE-ProRule" id="PRU00124"/>
    </source>
</evidence>
<keyword evidence="5" id="KW-1133">Transmembrane helix</keyword>
<evidence type="ECO:0000313" key="11">
    <source>
        <dbReference type="Proteomes" id="UP000007110"/>
    </source>
</evidence>
<dbReference type="PROSITE" id="PS50068">
    <property type="entry name" value="LDLRA_2"/>
    <property type="match status" value="2"/>
</dbReference>
<dbReference type="InterPro" id="IPR036055">
    <property type="entry name" value="LDL_receptor-like_sf"/>
</dbReference>
<evidence type="ECO:0000313" key="10">
    <source>
        <dbReference type="EnsemblMetazoa" id="XP_001201295"/>
    </source>
</evidence>
<dbReference type="GO" id="GO:0016192">
    <property type="term" value="P:vesicle-mediated transport"/>
    <property type="evidence" value="ECO:0007669"/>
    <property type="project" value="UniProtKB-ARBA"/>
</dbReference>
<dbReference type="EnsemblMetazoa" id="XM_001201295">
    <property type="protein sequence ID" value="XP_001201295"/>
    <property type="gene ID" value="LOC764793"/>
</dbReference>
<feature type="disulfide bond" evidence="8">
    <location>
        <begin position="242"/>
        <end position="257"/>
    </location>
</feature>
<dbReference type="Pfam" id="PF00057">
    <property type="entry name" value="Ldl_recept_a"/>
    <property type="match status" value="1"/>
</dbReference>
<dbReference type="PRINTS" id="PR00261">
    <property type="entry name" value="LDLRECEPTOR"/>
</dbReference>
<dbReference type="CDD" id="cd00112">
    <property type="entry name" value="LDLa"/>
    <property type="match status" value="2"/>
</dbReference>
<dbReference type="PROSITE" id="PS01209">
    <property type="entry name" value="LDLRA_1"/>
    <property type="match status" value="1"/>
</dbReference>
<dbReference type="PANTHER" id="PTHR24270:SF8">
    <property type="entry name" value="LD11117P-RELATED"/>
    <property type="match status" value="1"/>
</dbReference>
<dbReference type="SUPFAM" id="SSF57424">
    <property type="entry name" value="LDL receptor-like module"/>
    <property type="match status" value="3"/>
</dbReference>
<dbReference type="Gene3D" id="2.40.128.620">
    <property type="match status" value="1"/>
</dbReference>
<keyword evidence="7 8" id="KW-1015">Disulfide bond</keyword>
<evidence type="ECO:0000256" key="3">
    <source>
        <dbReference type="ARBA" id="ARBA00022692"/>
    </source>
</evidence>
<protein>
    <submittedName>
        <fullName evidence="10">Uncharacterized protein</fullName>
    </submittedName>
</protein>
<dbReference type="PANTHER" id="PTHR24270">
    <property type="entry name" value="LOW-DENSITY LIPOPROTEIN RECEPTOR-RELATED"/>
    <property type="match status" value="1"/>
</dbReference>
<evidence type="ECO:0000256" key="9">
    <source>
        <dbReference type="SAM" id="SignalP"/>
    </source>
</evidence>
<keyword evidence="9" id="KW-0732">Signal</keyword>
<dbReference type="GO" id="GO:0012505">
    <property type="term" value="C:endomembrane system"/>
    <property type="evidence" value="ECO:0007669"/>
    <property type="project" value="UniProtKB-SubCell"/>
</dbReference>
<feature type="disulfide bond" evidence="8">
    <location>
        <begin position="264"/>
        <end position="282"/>
    </location>
</feature>
<feature type="chain" id="PRO_5029521882" evidence="9">
    <location>
        <begin position="24"/>
        <end position="291"/>
    </location>
</feature>
<comment type="caution">
    <text evidence="8">Lacks conserved residue(s) required for the propagation of feature annotation.</text>
</comment>
<keyword evidence="6" id="KW-0472">Membrane</keyword>
<dbReference type="KEGG" id="spu:764793"/>
<organism evidence="10 11">
    <name type="scientific">Strongylocentrotus purpuratus</name>
    <name type="common">Purple sea urchin</name>
    <dbReference type="NCBI Taxonomy" id="7668"/>
    <lineage>
        <taxon>Eukaryota</taxon>
        <taxon>Metazoa</taxon>
        <taxon>Echinodermata</taxon>
        <taxon>Eleutherozoa</taxon>
        <taxon>Echinozoa</taxon>
        <taxon>Echinoidea</taxon>
        <taxon>Euechinoidea</taxon>
        <taxon>Echinacea</taxon>
        <taxon>Camarodonta</taxon>
        <taxon>Echinidea</taxon>
        <taxon>Strongylocentrotidae</taxon>
        <taxon>Strongylocentrotus</taxon>
    </lineage>
</organism>
<dbReference type="Gene3D" id="4.10.1220.10">
    <property type="entry name" value="EGF-type module"/>
    <property type="match status" value="1"/>
</dbReference>
<dbReference type="SMART" id="SM00192">
    <property type="entry name" value="LDLa"/>
    <property type="match status" value="3"/>
</dbReference>
<evidence type="ECO:0000256" key="5">
    <source>
        <dbReference type="ARBA" id="ARBA00022989"/>
    </source>
</evidence>
<evidence type="ECO:0000256" key="2">
    <source>
        <dbReference type="ARBA" id="ARBA00004308"/>
    </source>
</evidence>
<evidence type="ECO:0000256" key="1">
    <source>
        <dbReference type="ARBA" id="ARBA00004167"/>
    </source>
</evidence>